<accession>A0ACD3ABQ5</accession>
<protein>
    <submittedName>
        <fullName evidence="1">Uncharacterized protein</fullName>
    </submittedName>
</protein>
<evidence type="ECO:0000313" key="2">
    <source>
        <dbReference type="Proteomes" id="UP000308600"/>
    </source>
</evidence>
<dbReference type="EMBL" id="ML208529">
    <property type="protein sequence ID" value="TFK63318.1"/>
    <property type="molecule type" value="Genomic_DNA"/>
</dbReference>
<evidence type="ECO:0000313" key="1">
    <source>
        <dbReference type="EMBL" id="TFK63318.1"/>
    </source>
</evidence>
<name>A0ACD3ABQ5_9AGAR</name>
<reference evidence="1 2" key="1">
    <citation type="journal article" date="2019" name="Nat. Ecol. Evol.">
        <title>Megaphylogeny resolves global patterns of mushroom evolution.</title>
        <authorList>
            <person name="Varga T."/>
            <person name="Krizsan K."/>
            <person name="Foldi C."/>
            <person name="Dima B."/>
            <person name="Sanchez-Garcia M."/>
            <person name="Sanchez-Ramirez S."/>
            <person name="Szollosi G.J."/>
            <person name="Szarkandi J.G."/>
            <person name="Papp V."/>
            <person name="Albert L."/>
            <person name="Andreopoulos W."/>
            <person name="Angelini C."/>
            <person name="Antonin V."/>
            <person name="Barry K.W."/>
            <person name="Bougher N.L."/>
            <person name="Buchanan P."/>
            <person name="Buyck B."/>
            <person name="Bense V."/>
            <person name="Catcheside P."/>
            <person name="Chovatia M."/>
            <person name="Cooper J."/>
            <person name="Damon W."/>
            <person name="Desjardin D."/>
            <person name="Finy P."/>
            <person name="Geml J."/>
            <person name="Haridas S."/>
            <person name="Hughes K."/>
            <person name="Justo A."/>
            <person name="Karasinski D."/>
            <person name="Kautmanova I."/>
            <person name="Kiss B."/>
            <person name="Kocsube S."/>
            <person name="Kotiranta H."/>
            <person name="LaButti K.M."/>
            <person name="Lechner B.E."/>
            <person name="Liimatainen K."/>
            <person name="Lipzen A."/>
            <person name="Lukacs Z."/>
            <person name="Mihaltcheva S."/>
            <person name="Morgado L.N."/>
            <person name="Niskanen T."/>
            <person name="Noordeloos M.E."/>
            <person name="Ohm R.A."/>
            <person name="Ortiz-Santana B."/>
            <person name="Ovrebo C."/>
            <person name="Racz N."/>
            <person name="Riley R."/>
            <person name="Savchenko A."/>
            <person name="Shiryaev A."/>
            <person name="Soop K."/>
            <person name="Spirin V."/>
            <person name="Szebenyi C."/>
            <person name="Tomsovsky M."/>
            <person name="Tulloss R.E."/>
            <person name="Uehling J."/>
            <person name="Grigoriev I.V."/>
            <person name="Vagvolgyi C."/>
            <person name="Papp T."/>
            <person name="Martin F.M."/>
            <person name="Miettinen O."/>
            <person name="Hibbett D.S."/>
            <person name="Nagy L.G."/>
        </authorList>
    </citation>
    <scope>NUCLEOTIDE SEQUENCE [LARGE SCALE GENOMIC DNA]</scope>
    <source>
        <strain evidence="1 2">NL-1719</strain>
    </source>
</reference>
<dbReference type="Proteomes" id="UP000308600">
    <property type="component" value="Unassembled WGS sequence"/>
</dbReference>
<gene>
    <name evidence="1" type="ORF">BDN72DRAFT_862195</name>
</gene>
<organism evidence="1 2">
    <name type="scientific">Pluteus cervinus</name>
    <dbReference type="NCBI Taxonomy" id="181527"/>
    <lineage>
        <taxon>Eukaryota</taxon>
        <taxon>Fungi</taxon>
        <taxon>Dikarya</taxon>
        <taxon>Basidiomycota</taxon>
        <taxon>Agaricomycotina</taxon>
        <taxon>Agaricomycetes</taxon>
        <taxon>Agaricomycetidae</taxon>
        <taxon>Agaricales</taxon>
        <taxon>Pluteineae</taxon>
        <taxon>Pluteaceae</taxon>
        <taxon>Pluteus</taxon>
    </lineage>
</organism>
<keyword evidence="2" id="KW-1185">Reference proteome</keyword>
<sequence length="260" mass="28962">MHAMKTLFSRKRWAGKEGSGKRDIRTKGNRMRKASDGRLTADQYAFIRARRDRLSKKSAPHNYKGAARIATDRSHTYGIVWSGTRDARNREDHTYSLQGLAIRISTALTGIARHTAAHRRETPKSKKKRHHSRVIVTFKEAVLESLEEAEGCNTEGQTHLSSRKRPLRKKGSDGQKPGLLMASILYASSHHTAASATGVTPWALADHAAESFTACPAIKKLEHEPEFAVIVLEQGRSTSIDVVKDAPLAQWLMTFQWGEG</sequence>
<proteinExistence type="predicted"/>